<name>A0A157QL66_9BORD</name>
<dbReference type="InterPro" id="IPR018724">
    <property type="entry name" value="2OG-Fe_dioxygenase"/>
</dbReference>
<protein>
    <submittedName>
        <fullName evidence="1">Uncharacterized protein conserved in bacteria</fullName>
    </submittedName>
</protein>
<organism evidence="1 2">
    <name type="scientific">Bordetella ansorpii</name>
    <dbReference type="NCBI Taxonomy" id="288768"/>
    <lineage>
        <taxon>Bacteria</taxon>
        <taxon>Pseudomonadati</taxon>
        <taxon>Pseudomonadota</taxon>
        <taxon>Betaproteobacteria</taxon>
        <taxon>Burkholderiales</taxon>
        <taxon>Alcaligenaceae</taxon>
        <taxon>Bordetella</taxon>
    </lineage>
</organism>
<reference evidence="1 2" key="1">
    <citation type="submission" date="2016-03" db="EMBL/GenBank/DDBJ databases">
        <authorList>
            <consortium name="Pathogen Informatics"/>
        </authorList>
    </citation>
    <scope>NUCLEOTIDE SEQUENCE [LARGE SCALE GENOMIC DNA]</scope>
    <source>
        <strain evidence="1 2">NCTC13364</strain>
    </source>
</reference>
<dbReference type="GO" id="GO:0051213">
    <property type="term" value="F:dioxygenase activity"/>
    <property type="evidence" value="ECO:0007669"/>
    <property type="project" value="InterPro"/>
</dbReference>
<evidence type="ECO:0000313" key="2">
    <source>
        <dbReference type="Proteomes" id="UP000077037"/>
    </source>
</evidence>
<dbReference type="AlphaFoldDB" id="A0A157QL66"/>
<dbReference type="EMBL" id="FKBS01000025">
    <property type="protein sequence ID" value="SAI46685.1"/>
    <property type="molecule type" value="Genomic_DNA"/>
</dbReference>
<proteinExistence type="predicted"/>
<gene>
    <name evidence="1" type="ORF">SAMEA1982600_03708</name>
</gene>
<evidence type="ECO:0000313" key="1">
    <source>
        <dbReference type="EMBL" id="SAI46685.1"/>
    </source>
</evidence>
<dbReference type="Gene3D" id="2.60.120.620">
    <property type="entry name" value="q2cbj1_9rhob like domain"/>
    <property type="match status" value="1"/>
</dbReference>
<sequence length="261" mass="28824">MKHSSGGHAVAAMSLPKPLIKGGGPLHDLCKFIAKKDYGILSAPKTAALLEAEREGALEDWAAFQASWNQLELDGYMKDGGTYRYRRHAVYSAEPFSTAVQRAPDQPHYQSLDYNTLNGDIARHYAPITPAVAGSKVLGSVLALCQAIYSNLAPYYAWHIEVHQFRIYAQPSGGLPTPEGIHRDGVSFVFMMLVNRVNVLNGETGIYDRQKRRLANYTLSTPMEAALVNDERTMHGVSPILALDPDKEGYRDVLVVTFNKC</sequence>
<dbReference type="RefSeq" id="WP_066416713.1">
    <property type="nucleotide sequence ID" value="NZ_FKBS01000025.1"/>
</dbReference>
<dbReference type="Pfam" id="PF10014">
    <property type="entry name" value="2OG-Fe_Oxy_2"/>
    <property type="match status" value="1"/>
</dbReference>
<dbReference type="Proteomes" id="UP000077037">
    <property type="component" value="Unassembled WGS sequence"/>
</dbReference>
<accession>A0A157QL66</accession>